<sequence length="1122" mass="125902">MSSTTYQTNAKPRGRRGSHGEASDKPARSRASSSASTKLSKTLSRTLDEVSIPRNSRPSSPAVYDYRQRTLDPKKSDPAVASMRQSALSLKSDRSVQSQPEPDTSSTPVSPVKSKPHVVQDVHQFEVHEPGRRSVSPSKLKKHVILEPAHLAIEDQAVPSLQQPHPSPGLGRKTHSSRSLAAMQPTVAEEMEEFGAPEITPLSPKPPRSIPIPADVVVSSARMSKSSLHEEDVEYPSRTSGLSWHDITSVSAIPTSSSHELAVPISRTSIDSLQHEGIYASPRNSRSSLQDTMALPHGRSSGSSLHEPLTAPTPQGPLVFMQPSLDQRLAESVERGIPVTASPAPAAGVAQLHDFIPQTQSPLGSPPLSPYLHQPMGSPPPQSLQYAQPYPYQYPLSFTSNFPPTFYPTPFTSPTMPFYNPGEIARAGSAGAEDERTKLLEKVSNVLPDINRLLHYYSESQGLLSEKDNLVKQTETQHMEETARLRIELSACKEEYEKIIGEQASENLRLKKEISEQAEKIASLQASSHASAKSDEELADLRSVGEKLEKEIEVGRSVNERLVTEKRQVGDGVQELEIQLQEQKSKFESLLAENGLQKDQVETLKIQLHDERMLHETKQADSQRAHTQALAEREEEHLRVLHEHKTALSKVQLDLAGMIHKHTQQKKDLDSAKSVVLEHERVQTEKSRELEDTLRSHATTVAEMRKDGEQKAAQHKQEMTLQSQELARSNAQHVDEIDKLQDAHKKEQEQVHKAAEDRLSDTVARYEQREQQLQSELGTLQVRVQELESDLQQQHAEQDEMKTQLAKARDEHETLKSKHELTDKHHAELADTMLNLKTKQAEWHRESERMDQILHNLRQLTPSTGKSDEFFVRAFNELAQSVAEISKRYFRNEPHLDLATKVTLHSAGLPSITGTSETACAWRCLFLQHQIFSVLHRRVFQPFIFTCDHDTESDYGLEVSLAMMSRMISAKSVRREAVWRAMIMQAFYATEQGRKAASAVATSVSIEVMEKIQSMAPVHALPDLLEAVRMLSKRAVELWRHVRVQWQVIRSSMPSMADMEERRSPLDVLLWIRPHVEREDSEHFAAVENFHSSATAGNIYLQGTALSQDSPIVLARRQELQE</sequence>
<feature type="region of interest" description="Disordered" evidence="1">
    <location>
        <begin position="1"/>
        <end position="117"/>
    </location>
</feature>
<dbReference type="Proteomes" id="UP001172673">
    <property type="component" value="Unassembled WGS sequence"/>
</dbReference>
<accession>A0AA38XMH4</accession>
<feature type="compositionally biased region" description="Polar residues" evidence="1">
    <location>
        <begin position="719"/>
        <end position="732"/>
    </location>
</feature>
<comment type="caution">
    <text evidence="2">The sequence shown here is derived from an EMBL/GenBank/DDBJ whole genome shotgun (WGS) entry which is preliminary data.</text>
</comment>
<name>A0AA38XMH4_9EURO</name>
<reference evidence="2" key="1">
    <citation type="submission" date="2022-10" db="EMBL/GenBank/DDBJ databases">
        <title>Culturing micro-colonial fungi from biological soil crusts in the Mojave desert and describing Neophaeococcomyces mojavensis, and introducing the new genera and species Taxawa tesnikishii.</title>
        <authorList>
            <person name="Kurbessoian T."/>
            <person name="Stajich J.E."/>
        </authorList>
    </citation>
    <scope>NUCLEOTIDE SEQUENCE</scope>
    <source>
        <strain evidence="2">TK_41</strain>
    </source>
</reference>
<feature type="compositionally biased region" description="Polar residues" evidence="1">
    <location>
        <begin position="1"/>
        <end position="10"/>
    </location>
</feature>
<evidence type="ECO:0000313" key="2">
    <source>
        <dbReference type="EMBL" id="KAJ9615658.1"/>
    </source>
</evidence>
<feature type="compositionally biased region" description="Basic and acidic residues" evidence="1">
    <location>
        <begin position="66"/>
        <end position="77"/>
    </location>
</feature>
<evidence type="ECO:0000256" key="1">
    <source>
        <dbReference type="SAM" id="MobiDB-lite"/>
    </source>
</evidence>
<organism evidence="2 3">
    <name type="scientific">Cladophialophora chaetospira</name>
    <dbReference type="NCBI Taxonomy" id="386627"/>
    <lineage>
        <taxon>Eukaryota</taxon>
        <taxon>Fungi</taxon>
        <taxon>Dikarya</taxon>
        <taxon>Ascomycota</taxon>
        <taxon>Pezizomycotina</taxon>
        <taxon>Eurotiomycetes</taxon>
        <taxon>Chaetothyriomycetidae</taxon>
        <taxon>Chaetothyriales</taxon>
        <taxon>Herpotrichiellaceae</taxon>
        <taxon>Cladophialophora</taxon>
    </lineage>
</organism>
<feature type="compositionally biased region" description="Polar residues" evidence="1">
    <location>
        <begin position="282"/>
        <end position="291"/>
    </location>
</feature>
<feature type="compositionally biased region" description="Basic and acidic residues" evidence="1">
    <location>
        <begin position="705"/>
        <end position="718"/>
    </location>
</feature>
<keyword evidence="3" id="KW-1185">Reference proteome</keyword>
<proteinExistence type="predicted"/>
<feature type="compositionally biased region" description="Low complexity" evidence="1">
    <location>
        <begin position="102"/>
        <end position="117"/>
    </location>
</feature>
<dbReference type="PANTHER" id="PTHR45615">
    <property type="entry name" value="MYOSIN HEAVY CHAIN, NON-MUSCLE"/>
    <property type="match status" value="1"/>
</dbReference>
<feature type="region of interest" description="Disordered" evidence="1">
    <location>
        <begin position="705"/>
        <end position="732"/>
    </location>
</feature>
<dbReference type="AlphaFoldDB" id="A0AA38XMH4"/>
<dbReference type="EMBL" id="JAPDRK010000002">
    <property type="protein sequence ID" value="KAJ9615658.1"/>
    <property type="molecule type" value="Genomic_DNA"/>
</dbReference>
<feature type="region of interest" description="Disordered" evidence="1">
    <location>
        <begin position="281"/>
        <end position="314"/>
    </location>
</feature>
<feature type="compositionally biased region" description="Low complexity" evidence="1">
    <location>
        <begin position="29"/>
        <end position="45"/>
    </location>
</feature>
<dbReference type="PANTHER" id="PTHR45615:SF80">
    <property type="entry name" value="GRIP DOMAIN-CONTAINING PROTEIN"/>
    <property type="match status" value="1"/>
</dbReference>
<feature type="compositionally biased region" description="Polar residues" evidence="1">
    <location>
        <begin position="83"/>
        <end position="101"/>
    </location>
</feature>
<protein>
    <submittedName>
        <fullName evidence="2">Uncharacterized protein</fullName>
    </submittedName>
</protein>
<feature type="compositionally biased region" description="Basic and acidic residues" evidence="1">
    <location>
        <begin position="18"/>
        <end position="27"/>
    </location>
</feature>
<gene>
    <name evidence="2" type="ORF">H2200_001734</name>
</gene>
<evidence type="ECO:0000313" key="3">
    <source>
        <dbReference type="Proteomes" id="UP001172673"/>
    </source>
</evidence>